<keyword evidence="2" id="KW-0812">Transmembrane</keyword>
<organism evidence="3 4">
    <name type="scientific">Glycomyces artemisiae</name>
    <dbReference type="NCBI Taxonomy" id="1076443"/>
    <lineage>
        <taxon>Bacteria</taxon>
        <taxon>Bacillati</taxon>
        <taxon>Actinomycetota</taxon>
        <taxon>Actinomycetes</taxon>
        <taxon>Glycomycetales</taxon>
        <taxon>Glycomycetaceae</taxon>
        <taxon>Glycomyces</taxon>
    </lineage>
</organism>
<proteinExistence type="predicted"/>
<feature type="compositionally biased region" description="Basic and acidic residues" evidence="1">
    <location>
        <begin position="178"/>
        <end position="192"/>
    </location>
</feature>
<dbReference type="OrthoDB" id="5196458at2"/>
<evidence type="ECO:0000313" key="3">
    <source>
        <dbReference type="EMBL" id="PRY60459.1"/>
    </source>
</evidence>
<evidence type="ECO:0000256" key="1">
    <source>
        <dbReference type="SAM" id="MobiDB-lite"/>
    </source>
</evidence>
<keyword evidence="2" id="KW-0472">Membrane</keyword>
<feature type="compositionally biased region" description="Acidic residues" evidence="1">
    <location>
        <begin position="141"/>
        <end position="160"/>
    </location>
</feature>
<evidence type="ECO:0000256" key="2">
    <source>
        <dbReference type="SAM" id="Phobius"/>
    </source>
</evidence>
<dbReference type="RefSeq" id="WP_146147970.1">
    <property type="nucleotide sequence ID" value="NZ_PVTJ01000002.1"/>
</dbReference>
<evidence type="ECO:0000313" key="4">
    <source>
        <dbReference type="Proteomes" id="UP000238176"/>
    </source>
</evidence>
<protein>
    <submittedName>
        <fullName evidence="3">Uncharacterized protein</fullName>
    </submittedName>
</protein>
<accession>A0A2T0URA3</accession>
<keyword evidence="2" id="KW-1133">Transmembrane helix</keyword>
<dbReference type="EMBL" id="PVTJ01000002">
    <property type="protein sequence ID" value="PRY60459.1"/>
    <property type="molecule type" value="Genomic_DNA"/>
</dbReference>
<sequence>MHGRGSDQGGRWPVGIWFALVGISAGTVASFAMVGWTFTRGLYTGADGTEPMEIESGTVIIEGEEPPATPGEIAGLAGAEPVPGGLAEPGEGVEPVAAEPQAELVPQRDRGEPDDAPGPPVEEGGEESEPPRLVPIGEDPCGPEESGENGEEDDGEDDGNGWDHGDWDNGGWDDGWDDWDHGEWDDGGRDDWGESWDDAWSESSSDDEASDPAADPEVEADAGVDADADLNTEPGSESSLELEAELDAELEVDLDLQAPEPLPTEDED</sequence>
<feature type="compositionally biased region" description="Acidic residues" evidence="1">
    <location>
        <begin position="193"/>
        <end position="230"/>
    </location>
</feature>
<dbReference type="AlphaFoldDB" id="A0A2T0URA3"/>
<feature type="region of interest" description="Disordered" evidence="1">
    <location>
        <begin position="63"/>
        <end position="268"/>
    </location>
</feature>
<gene>
    <name evidence="3" type="ORF">B0I28_10263</name>
</gene>
<keyword evidence="4" id="KW-1185">Reference proteome</keyword>
<reference evidence="3 4" key="1">
    <citation type="submission" date="2018-03" db="EMBL/GenBank/DDBJ databases">
        <title>Genomic Encyclopedia of Type Strains, Phase III (KMG-III): the genomes of soil and plant-associated and newly described type strains.</title>
        <authorList>
            <person name="Whitman W."/>
        </authorList>
    </citation>
    <scope>NUCLEOTIDE SEQUENCE [LARGE SCALE GENOMIC DNA]</scope>
    <source>
        <strain evidence="3 4">CGMCC 4.7067</strain>
    </source>
</reference>
<comment type="caution">
    <text evidence="3">The sequence shown here is derived from an EMBL/GenBank/DDBJ whole genome shotgun (WGS) entry which is preliminary data.</text>
</comment>
<feature type="transmembrane region" description="Helical" evidence="2">
    <location>
        <begin position="12"/>
        <end position="36"/>
    </location>
</feature>
<dbReference type="Proteomes" id="UP000238176">
    <property type="component" value="Unassembled WGS sequence"/>
</dbReference>
<name>A0A2T0URA3_9ACTN</name>
<feature type="compositionally biased region" description="Acidic residues" evidence="1">
    <location>
        <begin position="240"/>
        <end position="254"/>
    </location>
</feature>